<dbReference type="FunFam" id="3.80.10.10:FF:000111">
    <property type="entry name" value="LRR receptor-like serine/threonine-protein kinase ERECTA"/>
    <property type="match status" value="1"/>
</dbReference>
<evidence type="ECO:0000256" key="9">
    <source>
        <dbReference type="ARBA" id="ARBA00023136"/>
    </source>
</evidence>
<keyword evidence="3" id="KW-1003">Cell membrane</keyword>
<keyword evidence="6 13" id="KW-0732">Signal</keyword>
<comment type="caution">
    <text evidence="16">The sequence shown here is derived from an EMBL/GenBank/DDBJ whole genome shotgun (WGS) entry which is preliminary data.</text>
</comment>
<organism evidence="16 17">
    <name type="scientific">Acacia crassicarpa</name>
    <name type="common">northern wattle</name>
    <dbReference type="NCBI Taxonomy" id="499986"/>
    <lineage>
        <taxon>Eukaryota</taxon>
        <taxon>Viridiplantae</taxon>
        <taxon>Streptophyta</taxon>
        <taxon>Embryophyta</taxon>
        <taxon>Tracheophyta</taxon>
        <taxon>Spermatophyta</taxon>
        <taxon>Magnoliopsida</taxon>
        <taxon>eudicotyledons</taxon>
        <taxon>Gunneridae</taxon>
        <taxon>Pentapetalae</taxon>
        <taxon>rosids</taxon>
        <taxon>fabids</taxon>
        <taxon>Fabales</taxon>
        <taxon>Fabaceae</taxon>
        <taxon>Caesalpinioideae</taxon>
        <taxon>mimosoid clade</taxon>
        <taxon>Acacieae</taxon>
        <taxon>Acacia</taxon>
    </lineage>
</organism>
<keyword evidence="5 12" id="KW-0812">Transmembrane</keyword>
<evidence type="ECO:0000256" key="3">
    <source>
        <dbReference type="ARBA" id="ARBA00022475"/>
    </source>
</evidence>
<evidence type="ECO:0000313" key="17">
    <source>
        <dbReference type="Proteomes" id="UP001293593"/>
    </source>
</evidence>
<evidence type="ECO:0008006" key="18">
    <source>
        <dbReference type="Google" id="ProtNLM"/>
    </source>
</evidence>
<evidence type="ECO:0000256" key="13">
    <source>
        <dbReference type="SAM" id="SignalP"/>
    </source>
</evidence>
<keyword evidence="10" id="KW-0675">Receptor</keyword>
<dbReference type="GO" id="GO:0005886">
    <property type="term" value="C:plasma membrane"/>
    <property type="evidence" value="ECO:0007669"/>
    <property type="project" value="UniProtKB-SubCell"/>
</dbReference>
<dbReference type="InterPro" id="IPR003591">
    <property type="entry name" value="Leu-rich_rpt_typical-subtyp"/>
</dbReference>
<evidence type="ECO:0000256" key="12">
    <source>
        <dbReference type="SAM" id="Phobius"/>
    </source>
</evidence>
<dbReference type="Pfam" id="PF00560">
    <property type="entry name" value="LRR_1"/>
    <property type="match status" value="8"/>
</dbReference>
<feature type="transmembrane region" description="Helical" evidence="12">
    <location>
        <begin position="1132"/>
        <end position="1154"/>
    </location>
</feature>
<evidence type="ECO:0000256" key="4">
    <source>
        <dbReference type="ARBA" id="ARBA00022614"/>
    </source>
</evidence>
<dbReference type="Pfam" id="PF08263">
    <property type="entry name" value="LRRNT_2"/>
    <property type="match status" value="1"/>
</dbReference>
<dbReference type="FunFam" id="3.80.10.10:FF:000095">
    <property type="entry name" value="LRR receptor-like serine/threonine-protein kinase GSO1"/>
    <property type="match status" value="2"/>
</dbReference>
<dbReference type="PROSITE" id="PS51450">
    <property type="entry name" value="LRR"/>
    <property type="match status" value="1"/>
</dbReference>
<evidence type="ECO:0000256" key="6">
    <source>
        <dbReference type="ARBA" id="ARBA00022729"/>
    </source>
</evidence>
<dbReference type="Gene3D" id="3.80.10.10">
    <property type="entry name" value="Ribonuclease Inhibitor"/>
    <property type="match status" value="5"/>
</dbReference>
<dbReference type="PANTHER" id="PTHR48063">
    <property type="entry name" value="LRR RECEPTOR-LIKE KINASE"/>
    <property type="match status" value="1"/>
</dbReference>
<dbReference type="InterPro" id="IPR046956">
    <property type="entry name" value="RLP23-like"/>
</dbReference>
<keyword evidence="11" id="KW-0325">Glycoprotein</keyword>
<feature type="signal peptide" evidence="13">
    <location>
        <begin position="1"/>
        <end position="26"/>
    </location>
</feature>
<dbReference type="InterPro" id="IPR032675">
    <property type="entry name" value="LRR_dom_sf"/>
</dbReference>
<dbReference type="InterPro" id="IPR013210">
    <property type="entry name" value="LRR_N_plant-typ"/>
</dbReference>
<protein>
    <recommendedName>
        <fullName evidence="18">Leucine-rich repeat-containing N-terminal plant-type domain-containing protein</fullName>
    </recommendedName>
</protein>
<dbReference type="SMART" id="SM00365">
    <property type="entry name" value="LRR_SD22"/>
    <property type="match status" value="9"/>
</dbReference>
<evidence type="ECO:0000256" key="2">
    <source>
        <dbReference type="ARBA" id="ARBA00009592"/>
    </source>
</evidence>
<evidence type="ECO:0000259" key="14">
    <source>
        <dbReference type="Pfam" id="PF08263"/>
    </source>
</evidence>
<feature type="domain" description="Disease resistance R13L4/SHOC-2-like LRR" evidence="15">
    <location>
        <begin position="171"/>
        <end position="371"/>
    </location>
</feature>
<reference evidence="16" key="1">
    <citation type="submission" date="2023-10" db="EMBL/GenBank/DDBJ databases">
        <title>Chromosome-level genome of the transformable northern wattle, Acacia crassicarpa.</title>
        <authorList>
            <person name="Massaro I."/>
            <person name="Sinha N.R."/>
            <person name="Poethig S."/>
            <person name="Leichty A.R."/>
        </authorList>
    </citation>
    <scope>NUCLEOTIDE SEQUENCE</scope>
    <source>
        <strain evidence="16">Acra3RX</strain>
        <tissue evidence="16">Leaf</tissue>
    </source>
</reference>
<accession>A0AAE1TD39</accession>
<dbReference type="InterPro" id="IPR001611">
    <property type="entry name" value="Leu-rich_rpt"/>
</dbReference>
<keyword evidence="17" id="KW-1185">Reference proteome</keyword>
<comment type="similarity">
    <text evidence="2">Belongs to the RLP family.</text>
</comment>
<feature type="domain" description="Disease resistance R13L4/SHOC-2-like LRR" evidence="15">
    <location>
        <begin position="519"/>
        <end position="749"/>
    </location>
</feature>
<proteinExistence type="inferred from homology"/>
<dbReference type="PRINTS" id="PR00019">
    <property type="entry name" value="LEURICHRPT"/>
</dbReference>
<dbReference type="Pfam" id="PF23598">
    <property type="entry name" value="LRR_14"/>
    <property type="match status" value="2"/>
</dbReference>
<name>A0AAE1TD39_9FABA</name>
<dbReference type="FunFam" id="3.80.10.10:FF:000383">
    <property type="entry name" value="Leucine-rich repeat receptor protein kinase EMS1"/>
    <property type="match status" value="2"/>
</dbReference>
<evidence type="ECO:0000256" key="1">
    <source>
        <dbReference type="ARBA" id="ARBA00004251"/>
    </source>
</evidence>
<evidence type="ECO:0000256" key="10">
    <source>
        <dbReference type="ARBA" id="ARBA00023170"/>
    </source>
</evidence>
<dbReference type="EMBL" id="JAWXYG010000002">
    <property type="protein sequence ID" value="KAK4280116.1"/>
    <property type="molecule type" value="Genomic_DNA"/>
</dbReference>
<dbReference type="Proteomes" id="UP001293593">
    <property type="component" value="Unassembled WGS sequence"/>
</dbReference>
<dbReference type="SMART" id="SM00369">
    <property type="entry name" value="LRR_TYP"/>
    <property type="match status" value="15"/>
</dbReference>
<dbReference type="PANTHER" id="PTHR48063:SF63">
    <property type="entry name" value="LEUCINE-RICH RECEPTOR-LIKE KINASE FAMILY PROTEIN"/>
    <property type="match status" value="1"/>
</dbReference>
<comment type="subcellular location">
    <subcellularLocation>
        <location evidence="1">Cell membrane</location>
        <topology evidence="1">Single-pass type I membrane protein</topology>
    </subcellularLocation>
</comment>
<evidence type="ECO:0000256" key="8">
    <source>
        <dbReference type="ARBA" id="ARBA00022989"/>
    </source>
</evidence>
<evidence type="ECO:0000256" key="7">
    <source>
        <dbReference type="ARBA" id="ARBA00022737"/>
    </source>
</evidence>
<dbReference type="InterPro" id="IPR055414">
    <property type="entry name" value="LRR_R13L4/SHOC2-like"/>
</dbReference>
<dbReference type="SUPFAM" id="SSF52058">
    <property type="entry name" value="L domain-like"/>
    <property type="match status" value="3"/>
</dbReference>
<keyword evidence="8 12" id="KW-1133">Transmembrane helix</keyword>
<evidence type="ECO:0000256" key="5">
    <source>
        <dbReference type="ARBA" id="ARBA00022692"/>
    </source>
</evidence>
<feature type="domain" description="Leucine-rich repeat-containing N-terminal plant-type" evidence="14">
    <location>
        <begin position="38"/>
        <end position="73"/>
    </location>
</feature>
<feature type="chain" id="PRO_5042121848" description="Leucine-rich repeat-containing N-terminal plant-type domain-containing protein" evidence="13">
    <location>
        <begin position="27"/>
        <end position="1178"/>
    </location>
</feature>
<sequence>MDGSCNIVVFIFVWLLTLSNVDLCICNASSEVQCIPIERDALLKMKRHLSDSSNRLASWSPHENCCNWALVVCHNITGHVLELHLTTPHPFDFIGNDIYETSIAFGGEVHPSLLDLKHLNYLDLSGNDFAYMQIPDFLGLITSLTYLNLSHARFGGSIPLQFWNLSNLVYLDLGGNYNLEGSITHQIGKLSNLQYFDLGGNEFNGSIPHQIGKLSNLQYLDLGGNEFNGSIPHQIGNLSNLQYLNLNGNEFNGSIPHQIGNLSNLINLHLGNGLLSMFVKNLRPILTLSSLQYLELGYVNLSNTFDWLQVLHSLPYLRELHLFGCDFTHHYEPSTLNSSSLVVLDISDSDFVTLLIPRWIFQLKKLVQLQLGDNGFQGSIPEGIQNLTLLQHLDLSYNSLNSSFPNWLYSLSHLKSLILSCNILVGSISSNIGNLTSLVTLDLTRNLLEGPIPVSVGNLCNLKKLAFSDNKGNQQISEILKILSVGCISQELEIFYMSGSHLSGYLTEHIGFLKNLVELDLSHNTIQGPIHSSLGDLVSLKYLDLSYNTIQGPIHSSLGGLASLKYLDLSSNAIQGELPRSLGNLKSLIHLSLGNNTINNSIPISFGNLTSLVYLDLSENQFVGNPFEIMGSLSKLNRLRLGYNLFEGVVQEAHLVNFTQLQVFLAEKNNLTLKVDPNWNPSFQLLYMLSLACWNLGPQFPSWIQSLKSLEYLEISNTKIFNSIPALFLGTMANLVYLNLSHNHIEGDLSNLVINMTISGGVVDLSSNKLNGQLPYVSQNVEYIDLSSNRLSGSIANFLCHKQESKWLRYLNLASNNLSGKMPDCWMKWPDLLTVNLENNHFIGILHTSMASLLELQILNVRNNTFSGNFPSFLKNKTNLISLDLGENQFSGMVPSWVGKRFSSLKILVLRSNKFSGPIPHQICNMSVLQILDLAHNELTGYIPKCVKYLSSMLVINSTLESYISLVSLYHSEFLVETLLLKGRVYDYSTNLGLITSIDFSSNNLSGEIPMEMTRLKGLHYLNLSNNQFIGRIPQNIGNMESIESLDFSRNRLSGEIPSSMSKLSFLNLLDLSYNDLMGKIPTGTQIQSFEASSFVGNDLCGPPLNNNCSSNNSNDKVDKDKEVDDVKGINWFFVSIALGFIVGFWAMVGPVLFSASWRYAYFQFIDRKWYKLQSRCN</sequence>
<keyword evidence="9 12" id="KW-0472">Membrane</keyword>
<keyword evidence="7" id="KW-0677">Repeat</keyword>
<evidence type="ECO:0000313" key="16">
    <source>
        <dbReference type="EMBL" id="KAK4280116.1"/>
    </source>
</evidence>
<keyword evidence="4" id="KW-0433">Leucine-rich repeat</keyword>
<evidence type="ECO:0000256" key="11">
    <source>
        <dbReference type="ARBA" id="ARBA00023180"/>
    </source>
</evidence>
<gene>
    <name evidence="16" type="ORF">QN277_011784</name>
</gene>
<dbReference type="AlphaFoldDB" id="A0AAE1TD39"/>
<evidence type="ECO:0000259" key="15">
    <source>
        <dbReference type="Pfam" id="PF23598"/>
    </source>
</evidence>